<reference evidence="3" key="1">
    <citation type="submission" date="2012-12" db="EMBL/GenBank/DDBJ databases">
        <authorList>
            <person name="Hellsten U."/>
            <person name="Grimwood J."/>
            <person name="Chapman J.A."/>
            <person name="Shapiro H."/>
            <person name="Aerts A."/>
            <person name="Otillar R.P."/>
            <person name="Terry A.Y."/>
            <person name="Boore J.L."/>
            <person name="Simakov O."/>
            <person name="Marletaz F."/>
            <person name="Cho S.-J."/>
            <person name="Edsinger-Gonzales E."/>
            <person name="Havlak P."/>
            <person name="Kuo D.-H."/>
            <person name="Larsson T."/>
            <person name="Lv J."/>
            <person name="Arendt D."/>
            <person name="Savage R."/>
            <person name="Osoegawa K."/>
            <person name="de Jong P."/>
            <person name="Lindberg D.R."/>
            <person name="Seaver E.C."/>
            <person name="Weisblat D.A."/>
            <person name="Putnam N.H."/>
            <person name="Grigoriev I.V."/>
            <person name="Rokhsar D.S."/>
        </authorList>
    </citation>
    <scope>NUCLEOTIDE SEQUENCE</scope>
    <source>
        <strain evidence="3">I ESC-2004</strain>
    </source>
</reference>
<evidence type="ECO:0000313" key="2">
    <source>
        <dbReference type="EnsemblMetazoa" id="CapteP197632"/>
    </source>
</evidence>
<dbReference type="OrthoDB" id="6508428at2759"/>
<reference evidence="2" key="3">
    <citation type="submission" date="2015-06" db="UniProtKB">
        <authorList>
            <consortium name="EnsemblMetazoa"/>
        </authorList>
    </citation>
    <scope>IDENTIFICATION</scope>
</reference>
<dbReference type="EMBL" id="KB306788">
    <property type="protein sequence ID" value="ELT99554.1"/>
    <property type="molecule type" value="Genomic_DNA"/>
</dbReference>
<dbReference type="EnsemblMetazoa" id="CapteT197632">
    <property type="protein sequence ID" value="CapteP197632"/>
    <property type="gene ID" value="CapteG197632"/>
</dbReference>
<reference evidence="1 3" key="2">
    <citation type="journal article" date="2013" name="Nature">
        <title>Insights into bilaterian evolution from three spiralian genomes.</title>
        <authorList>
            <person name="Simakov O."/>
            <person name="Marletaz F."/>
            <person name="Cho S.J."/>
            <person name="Edsinger-Gonzales E."/>
            <person name="Havlak P."/>
            <person name="Hellsten U."/>
            <person name="Kuo D.H."/>
            <person name="Larsson T."/>
            <person name="Lv J."/>
            <person name="Arendt D."/>
            <person name="Savage R."/>
            <person name="Osoegawa K."/>
            <person name="de Jong P."/>
            <person name="Grimwood J."/>
            <person name="Chapman J.A."/>
            <person name="Shapiro H."/>
            <person name="Aerts A."/>
            <person name="Otillar R.P."/>
            <person name="Terry A.Y."/>
            <person name="Boore J.L."/>
            <person name="Grigoriev I.V."/>
            <person name="Lindberg D.R."/>
            <person name="Seaver E.C."/>
            <person name="Weisblat D.A."/>
            <person name="Putnam N.H."/>
            <person name="Rokhsar D.S."/>
        </authorList>
    </citation>
    <scope>NUCLEOTIDE SEQUENCE</scope>
    <source>
        <strain evidence="1 3">I ESC-2004</strain>
    </source>
</reference>
<name>R7U0M1_CAPTE</name>
<evidence type="ECO:0000313" key="3">
    <source>
        <dbReference type="Proteomes" id="UP000014760"/>
    </source>
</evidence>
<dbReference type="Proteomes" id="UP000014760">
    <property type="component" value="Unassembled WGS sequence"/>
</dbReference>
<dbReference type="HOGENOM" id="CLU_074909_0_0_1"/>
<protein>
    <submittedName>
        <fullName evidence="1 2">Uncharacterized protein</fullName>
    </submittedName>
</protein>
<gene>
    <name evidence="1" type="ORF">CAPTEDRAFT_197632</name>
</gene>
<dbReference type="AlphaFoldDB" id="R7U0M1"/>
<proteinExistence type="predicted"/>
<accession>R7U0M1</accession>
<organism evidence="1">
    <name type="scientific">Capitella teleta</name>
    <name type="common">Polychaete worm</name>
    <dbReference type="NCBI Taxonomy" id="283909"/>
    <lineage>
        <taxon>Eukaryota</taxon>
        <taxon>Metazoa</taxon>
        <taxon>Spiralia</taxon>
        <taxon>Lophotrochozoa</taxon>
        <taxon>Annelida</taxon>
        <taxon>Polychaeta</taxon>
        <taxon>Sedentaria</taxon>
        <taxon>Scolecida</taxon>
        <taxon>Capitellidae</taxon>
        <taxon>Capitella</taxon>
    </lineage>
</organism>
<evidence type="ECO:0000313" key="1">
    <source>
        <dbReference type="EMBL" id="ELT99554.1"/>
    </source>
</evidence>
<sequence>MTRDQGHNYSLAKLTILNFWREISDIDAKHPHSIFGANRNARHRKSALVWNENIRKNVERMQNEYGRWMWRLERTVRNAAVHGESGWRSFWEIEVKAKVAFVVRVLEEDGLVARVGRACLMEIGVRSKWWKKIGKMTEELGVDVLSNLVWLRRMSAIGVAEMGICEDERKRMGKVELERRIQEVGRMRWEEQLQRNEKTRRCAQEKGEMKLEPYMDGQDGAGVRLMMRGDCLPVRMNECVRWKYGKDERRCTYGEEETERHVLFACVLYERLREEWARRWRKERRDEDLVEGVLGFAVAYADLERLVLGSVGKIWKERKRRERKRKIEGKALV</sequence>
<dbReference type="EMBL" id="AMQN01010005">
    <property type="status" value="NOT_ANNOTATED_CDS"/>
    <property type="molecule type" value="Genomic_DNA"/>
</dbReference>
<keyword evidence="3" id="KW-1185">Reference proteome</keyword>